<protein>
    <submittedName>
        <fullName evidence="1">Uncharacterized protein</fullName>
    </submittedName>
</protein>
<dbReference type="AlphaFoldDB" id="A0A803NAJ2"/>
<proteinExistence type="predicted"/>
<dbReference type="Gramene" id="AUR62043032-RA">
    <property type="protein sequence ID" value="AUR62043032-RA:cds"/>
    <property type="gene ID" value="AUR62043032"/>
</dbReference>
<evidence type="ECO:0000313" key="1">
    <source>
        <dbReference type="EnsemblPlants" id="AUR62043032-RA:cds"/>
    </source>
</evidence>
<name>A0A803NAJ2_CHEQI</name>
<sequence length="97" mass="11305">MPMEQRNKKLCCEYHRECGYTTRNCRELKRALDELADEGKLNQYLKNSPKEHQGRKIVQEVHSPANNNISINVIIVGYAPRGLSNRVRKSHLRSLEE</sequence>
<reference evidence="1" key="1">
    <citation type="journal article" date="2017" name="Nature">
        <title>The genome of Chenopodium quinoa.</title>
        <authorList>
            <person name="Jarvis D.E."/>
            <person name="Ho Y.S."/>
            <person name="Lightfoot D.J."/>
            <person name="Schmoeckel S.M."/>
            <person name="Li B."/>
            <person name="Borm T.J.A."/>
            <person name="Ohyanagi H."/>
            <person name="Mineta K."/>
            <person name="Michell C.T."/>
            <person name="Saber N."/>
            <person name="Kharbatia N.M."/>
            <person name="Rupper R.R."/>
            <person name="Sharp A.R."/>
            <person name="Dally N."/>
            <person name="Boughton B.A."/>
            <person name="Woo Y.H."/>
            <person name="Gao G."/>
            <person name="Schijlen E.G.W.M."/>
            <person name="Guo X."/>
            <person name="Momin A.A."/>
            <person name="Negrao S."/>
            <person name="Al-Babili S."/>
            <person name="Gehring C."/>
            <person name="Roessner U."/>
            <person name="Jung C."/>
            <person name="Murphy K."/>
            <person name="Arold S.T."/>
            <person name="Gojobori T."/>
            <person name="van der Linden C.G."/>
            <person name="van Loo E.N."/>
            <person name="Jellen E.N."/>
            <person name="Maughan P.J."/>
            <person name="Tester M."/>
        </authorList>
    </citation>
    <scope>NUCLEOTIDE SEQUENCE [LARGE SCALE GENOMIC DNA]</scope>
    <source>
        <strain evidence="1">cv. PI 614886</strain>
    </source>
</reference>
<dbReference type="EnsemblPlants" id="AUR62043032-RA">
    <property type="protein sequence ID" value="AUR62043032-RA:cds"/>
    <property type="gene ID" value="AUR62043032"/>
</dbReference>
<dbReference type="Proteomes" id="UP000596660">
    <property type="component" value="Unplaced"/>
</dbReference>
<keyword evidence="2" id="KW-1185">Reference proteome</keyword>
<evidence type="ECO:0000313" key="2">
    <source>
        <dbReference type="Proteomes" id="UP000596660"/>
    </source>
</evidence>
<accession>A0A803NAJ2</accession>
<organism evidence="1 2">
    <name type="scientific">Chenopodium quinoa</name>
    <name type="common">Quinoa</name>
    <dbReference type="NCBI Taxonomy" id="63459"/>
    <lineage>
        <taxon>Eukaryota</taxon>
        <taxon>Viridiplantae</taxon>
        <taxon>Streptophyta</taxon>
        <taxon>Embryophyta</taxon>
        <taxon>Tracheophyta</taxon>
        <taxon>Spermatophyta</taxon>
        <taxon>Magnoliopsida</taxon>
        <taxon>eudicotyledons</taxon>
        <taxon>Gunneridae</taxon>
        <taxon>Pentapetalae</taxon>
        <taxon>Caryophyllales</taxon>
        <taxon>Chenopodiaceae</taxon>
        <taxon>Chenopodioideae</taxon>
        <taxon>Atripliceae</taxon>
        <taxon>Chenopodium</taxon>
    </lineage>
</organism>
<reference evidence="1" key="2">
    <citation type="submission" date="2021-03" db="UniProtKB">
        <authorList>
            <consortium name="EnsemblPlants"/>
        </authorList>
    </citation>
    <scope>IDENTIFICATION</scope>
</reference>